<sequence>MPIAKIPIVHKFGIISHSQRLELQERLLKQSYAQSATERKFSTTRNPLEVTEGFVHQFNNAKSLSEKERLEELATKMLMRIKRRAGLREGGSGKNVNLPLAWTELSQLAQCKGKMQEDCLDVLITSLDQAPLSKQQVPALFFLAETTLYWLRTDAINQPYLRTAEIKLLKMGQLVFGRLFYHHMAGQLQGHNEFKNRLFTYLDGFGESQDVYSPYPNALLYVRFINEVGKIIIGDANLDAGELKEGDKIPSVQNAGSLKSTNLSVTVDTAPESVSTRETNDEELFPDTSEHNAKARSSSARSGAISSSVHDLSPTLWHALDVWRCTSHLGGGLEDALKSLAHCGLGLAGESWVDGVIGLNIIAEAAKVNIAALKVMQNLAGCKAAPTSVHTPRTSEDPGPPQTTKTQRSHGMLSDIYEKSEPTSTPGKPTTAQQNLSPIDPAQDMPPGLRYDQVGSRNQLSDSPQKVTRESQRKTSTRQTMATGVGTPFTDPAPATAWWAEAGSDLEGAGRRSQASSAFTYGNAPIPELQGLHGWNWEVAITYTELLSEICLYGSTSILQKTALVGTNKDVEGLHKKGTAAYPMKSTGLLDLLYFVPAQTIHTGDVQDWSWRVRYTAIQGLVKICRCLAGDANREGLKTVAWNALLKAHSLEKDLRVLEALKVGQVEASIEKLLSQSLISHPSTISCKIAAELSKVYLPPLPPLVTSPPKKSPRPKAPIVSPKGPDTSRQPKRTTLKQEIMLATALEEPQPTFNQRTSFDLKRIVEDQWRKELQNQLEEEEKQRQKELEEKQKQDEEEQRLKEEHKKEKLSRNRPLIPKNTTNKPQDNVLKKNGLDTQKIEEYLSNKNSEVEKSPDPASIAYTSENSDATNSFHSSQMSLGEWMANKVEDEEL</sequence>
<feature type="compositionally biased region" description="Polar residues" evidence="1">
    <location>
        <begin position="422"/>
        <end position="437"/>
    </location>
</feature>
<reference evidence="2" key="1">
    <citation type="submission" date="2022-03" db="EMBL/GenBank/DDBJ databases">
        <authorList>
            <person name="Martin C."/>
        </authorList>
    </citation>
    <scope>NUCLEOTIDE SEQUENCE</scope>
</reference>
<evidence type="ECO:0000256" key="1">
    <source>
        <dbReference type="SAM" id="MobiDB-lite"/>
    </source>
</evidence>
<feature type="compositionally biased region" description="Basic and acidic residues" evidence="1">
    <location>
        <begin position="829"/>
        <end position="855"/>
    </location>
</feature>
<organism evidence="2 3">
    <name type="scientific">Owenia fusiformis</name>
    <name type="common">Polychaete worm</name>
    <dbReference type="NCBI Taxonomy" id="6347"/>
    <lineage>
        <taxon>Eukaryota</taxon>
        <taxon>Metazoa</taxon>
        <taxon>Spiralia</taxon>
        <taxon>Lophotrochozoa</taxon>
        <taxon>Annelida</taxon>
        <taxon>Polychaeta</taxon>
        <taxon>Sedentaria</taxon>
        <taxon>Canalipalpata</taxon>
        <taxon>Sabellida</taxon>
        <taxon>Oweniida</taxon>
        <taxon>Oweniidae</taxon>
        <taxon>Owenia</taxon>
    </lineage>
</organism>
<dbReference type="OrthoDB" id="10016194at2759"/>
<dbReference type="EMBL" id="CAIIXF020000007">
    <property type="protein sequence ID" value="CAH1789866.1"/>
    <property type="molecule type" value="Genomic_DNA"/>
</dbReference>
<dbReference type="Pfam" id="PF15877">
    <property type="entry name" value="TMEM232"/>
    <property type="match status" value="2"/>
</dbReference>
<feature type="region of interest" description="Disordered" evidence="1">
    <location>
        <begin position="268"/>
        <end position="301"/>
    </location>
</feature>
<name>A0A8J1XRY1_OWEFU</name>
<dbReference type="InterPro" id="IPR031747">
    <property type="entry name" value="TMEM232"/>
</dbReference>
<accession>A0A8J1XRY1</accession>
<evidence type="ECO:0000313" key="2">
    <source>
        <dbReference type="EMBL" id="CAH1789866.1"/>
    </source>
</evidence>
<dbReference type="PANTHER" id="PTHR28651:SF1">
    <property type="entry name" value="TRANSMEMBRANE PROTEIN 232"/>
    <property type="match status" value="1"/>
</dbReference>
<evidence type="ECO:0000313" key="3">
    <source>
        <dbReference type="Proteomes" id="UP000749559"/>
    </source>
</evidence>
<protein>
    <submittedName>
        <fullName evidence="2">Uncharacterized protein</fullName>
    </submittedName>
</protein>
<dbReference type="PANTHER" id="PTHR28651">
    <property type="entry name" value="TRANSMEMBRANE PROTEIN 232"/>
    <property type="match status" value="1"/>
</dbReference>
<dbReference type="AlphaFoldDB" id="A0A8J1XRY1"/>
<proteinExistence type="predicted"/>
<keyword evidence="3" id="KW-1185">Reference proteome</keyword>
<feature type="compositionally biased region" description="Polar residues" evidence="1">
    <location>
        <begin position="861"/>
        <end position="879"/>
    </location>
</feature>
<feature type="compositionally biased region" description="Polar residues" evidence="1">
    <location>
        <begin position="268"/>
        <end position="277"/>
    </location>
</feature>
<feature type="compositionally biased region" description="Basic and acidic residues" evidence="1">
    <location>
        <begin position="782"/>
        <end position="811"/>
    </location>
</feature>
<comment type="caution">
    <text evidence="2">The sequence shown here is derived from an EMBL/GenBank/DDBJ whole genome shotgun (WGS) entry which is preliminary data.</text>
</comment>
<feature type="region of interest" description="Disordered" evidence="1">
    <location>
        <begin position="705"/>
        <end position="733"/>
    </location>
</feature>
<feature type="region of interest" description="Disordered" evidence="1">
    <location>
        <begin position="385"/>
        <end position="492"/>
    </location>
</feature>
<feature type="region of interest" description="Disordered" evidence="1">
    <location>
        <begin position="782"/>
        <end position="893"/>
    </location>
</feature>
<gene>
    <name evidence="2" type="ORF">OFUS_LOCUS15153</name>
</gene>
<feature type="compositionally biased region" description="Polar residues" evidence="1">
    <location>
        <begin position="455"/>
        <end position="466"/>
    </location>
</feature>
<dbReference type="Proteomes" id="UP000749559">
    <property type="component" value="Unassembled WGS sequence"/>
</dbReference>